<dbReference type="GO" id="GO:0007044">
    <property type="term" value="P:cell-substrate junction assembly"/>
    <property type="evidence" value="ECO:0007669"/>
    <property type="project" value="TreeGrafter"/>
</dbReference>
<dbReference type="GO" id="GO:0007399">
    <property type="term" value="P:nervous system development"/>
    <property type="evidence" value="ECO:0007669"/>
    <property type="project" value="TreeGrafter"/>
</dbReference>
<feature type="region of interest" description="Disordered" evidence="4">
    <location>
        <begin position="832"/>
        <end position="854"/>
    </location>
</feature>
<feature type="domain" description="Fibronectin type-III" evidence="5">
    <location>
        <begin position="440"/>
        <end position="527"/>
    </location>
</feature>
<dbReference type="PRINTS" id="PR00014">
    <property type="entry name" value="FNTYPEIII"/>
</dbReference>
<dbReference type="PANTHER" id="PTHR46708:SF4">
    <property type="entry name" value="FIBRONECTIN"/>
    <property type="match status" value="1"/>
</dbReference>
<dbReference type="SMART" id="SM00060">
    <property type="entry name" value="FN3"/>
    <property type="match status" value="8"/>
</dbReference>
<name>A0A4Z2CJZ7_9TELE</name>
<dbReference type="Proteomes" id="UP000516260">
    <property type="component" value="Chromosome 1"/>
</dbReference>
<dbReference type="CDD" id="cd00063">
    <property type="entry name" value="FN3"/>
    <property type="match status" value="8"/>
</dbReference>
<feature type="domain" description="Fibronectin type-III" evidence="5">
    <location>
        <begin position="71"/>
        <end position="160"/>
    </location>
</feature>
<proteinExistence type="predicted"/>
<evidence type="ECO:0000313" key="7">
    <source>
        <dbReference type="Proteomes" id="UP000516260"/>
    </source>
</evidence>
<dbReference type="PROSITE" id="PS50853">
    <property type="entry name" value="FN3"/>
    <property type="match status" value="8"/>
</dbReference>
<keyword evidence="1" id="KW-0677">Repeat</keyword>
<protein>
    <recommendedName>
        <fullName evidence="5">Fibronectin type-III domain-containing protein</fullName>
    </recommendedName>
</protein>
<feature type="domain" description="Fibronectin type-III" evidence="5">
    <location>
        <begin position="714"/>
        <end position="803"/>
    </location>
</feature>
<evidence type="ECO:0000313" key="6">
    <source>
        <dbReference type="EMBL" id="TNN04511.1"/>
    </source>
</evidence>
<dbReference type="GO" id="GO:0007160">
    <property type="term" value="P:cell-matrix adhesion"/>
    <property type="evidence" value="ECO:0007669"/>
    <property type="project" value="TreeGrafter"/>
</dbReference>
<accession>A0A4Z2CJZ7</accession>
<dbReference type="GO" id="GO:0005201">
    <property type="term" value="F:extracellular matrix structural constituent"/>
    <property type="evidence" value="ECO:0007669"/>
    <property type="project" value="TreeGrafter"/>
</dbReference>
<keyword evidence="3" id="KW-0325">Glycoprotein</keyword>
<dbReference type="InterPro" id="IPR036116">
    <property type="entry name" value="FN3_sf"/>
</dbReference>
<evidence type="ECO:0000256" key="2">
    <source>
        <dbReference type="ARBA" id="ARBA00023157"/>
    </source>
</evidence>
<dbReference type="SUPFAM" id="SSF49265">
    <property type="entry name" value="Fibronectin type III"/>
    <property type="match status" value="7"/>
</dbReference>
<feature type="domain" description="Fibronectin type-III" evidence="5">
    <location>
        <begin position="254"/>
        <end position="344"/>
    </location>
</feature>
<feature type="domain" description="Fibronectin type-III" evidence="5">
    <location>
        <begin position="345"/>
        <end position="439"/>
    </location>
</feature>
<evidence type="ECO:0000256" key="3">
    <source>
        <dbReference type="ARBA" id="ARBA00023180"/>
    </source>
</evidence>
<dbReference type="PANTHER" id="PTHR46708">
    <property type="entry name" value="TENASCIN"/>
    <property type="match status" value="1"/>
</dbReference>
<organism evidence="6 7">
    <name type="scientific">Takifugu bimaculatus</name>
    <dbReference type="NCBI Taxonomy" id="433685"/>
    <lineage>
        <taxon>Eukaryota</taxon>
        <taxon>Metazoa</taxon>
        <taxon>Chordata</taxon>
        <taxon>Craniata</taxon>
        <taxon>Vertebrata</taxon>
        <taxon>Euteleostomi</taxon>
        <taxon>Actinopterygii</taxon>
        <taxon>Neopterygii</taxon>
        <taxon>Teleostei</taxon>
        <taxon>Neoteleostei</taxon>
        <taxon>Acanthomorphata</taxon>
        <taxon>Eupercaria</taxon>
        <taxon>Tetraodontiformes</taxon>
        <taxon>Tetradontoidea</taxon>
        <taxon>Tetraodontidae</taxon>
        <taxon>Takifugu</taxon>
    </lineage>
</organism>
<dbReference type="GO" id="GO:0007507">
    <property type="term" value="P:heart development"/>
    <property type="evidence" value="ECO:0007669"/>
    <property type="project" value="TreeGrafter"/>
</dbReference>
<gene>
    <name evidence="6" type="ORF">fugu_001540</name>
</gene>
<dbReference type="FunFam" id="2.60.40.10:FF:000099">
    <property type="entry name" value="Fibronectin 1"/>
    <property type="match status" value="3"/>
</dbReference>
<dbReference type="Pfam" id="PF00041">
    <property type="entry name" value="fn3"/>
    <property type="match status" value="8"/>
</dbReference>
<keyword evidence="7" id="KW-1185">Reference proteome</keyword>
<dbReference type="Gene3D" id="2.60.40.10">
    <property type="entry name" value="Immunoglobulins"/>
    <property type="match status" value="9"/>
</dbReference>
<comment type="caution">
    <text evidence="6">The sequence shown here is derived from an EMBL/GenBank/DDBJ whole genome shotgun (WGS) entry which is preliminary data.</text>
</comment>
<evidence type="ECO:0000256" key="4">
    <source>
        <dbReference type="SAM" id="MobiDB-lite"/>
    </source>
</evidence>
<feature type="domain" description="Fibronectin type-III" evidence="5">
    <location>
        <begin position="528"/>
        <end position="618"/>
    </location>
</feature>
<dbReference type="AlphaFoldDB" id="A0A4Z2CJZ7"/>
<evidence type="ECO:0000256" key="1">
    <source>
        <dbReference type="ARBA" id="ARBA00022737"/>
    </source>
</evidence>
<reference evidence="6 7" key="1">
    <citation type="submission" date="2019-04" db="EMBL/GenBank/DDBJ databases">
        <title>The sequence and de novo assembly of Takifugu bimaculatus genome using PacBio and Hi-C technologies.</title>
        <authorList>
            <person name="Xu P."/>
            <person name="Liu B."/>
            <person name="Zhou Z."/>
        </authorList>
    </citation>
    <scope>NUCLEOTIDE SEQUENCE [LARGE SCALE GENOMIC DNA]</scope>
    <source>
        <strain evidence="6">TB-2018</strain>
        <tissue evidence="6">Muscle</tissue>
    </source>
</reference>
<sequence length="854" mass="92982">MIWFAPRAKITGYRLFLTVDGTTPLQLRLPSRLTQYTLLNLKPDTVYTATLHAEQDNILSKGETAQFTTNPPMGNAPHFSTDVTDTSIVISWIPVPHIGYKLTVRPSQGGEAPRDMTSESGSIYISGLTPGVEYTYSVQPVINGHEQGTPITRRVVTPLSPPTDLVLESNPDTGELIVQWNGAPSTDITGYKVTCTPTNGQDGNSVEEFVEAGQNSCTLDSLIPGVEYNVSVVTVKDDMESTPVSTIVKPDVPKLTDVTFQDVSDTTISLSWSPFNTTAITGYRITVMAAGESVPIFEDFVLPTTGKYTVYGLEPGIDYDITVITVTENGESEPTTITQQTSVPAPTDLRFGLVGSDTMEVTWNSPRVPNHADINAFLVRYHPIDDEDDMTEISVTDGSNKGVLRNLLPNTEYLVSVVCVYEQRESSPVVGTQKTALDSPVDLRFSEIFTNSFTIHWLAPQSKITGYRIRYQMVSGGRSKDERLPPSRNHFTLTGLNPDTEYLVSIYAVSRTEESLPLAGVQKTISDAPTDLEVLDSTPTSITVRWDAPPVTVRYYRITHGETGGHSNPKEFTVPGSQSTATINNLKPGTNYTITVFAVTGRGDSPASSTAIYVTHKTSVNSPSEMEVMTVKDNSVTVRWSPAQGPIKGYRVTGVPRDGEGTSFTEVVAPDQTEFTFSGLMPTVEYVLSVHALGEDGESSPVVVNALTHVDHPKNLTFSEIDSTSMQITWYSPEGVVTSYRVLYSSPEEGERELLPAPRGDAESAIIYGLQPGTEYTIKVIALHDDTASTPLVGTQATAISPPINLQFSLVGPTSFTIHWTMPGQENHVTGLKGLTGLPRGGEPQKQERSYQRD</sequence>
<feature type="domain" description="Fibronectin type-III" evidence="5">
    <location>
        <begin position="622"/>
        <end position="713"/>
    </location>
</feature>
<dbReference type="InterPro" id="IPR050991">
    <property type="entry name" value="ECM_Regulatory_Proteins"/>
</dbReference>
<feature type="compositionally biased region" description="Basic and acidic residues" evidence="4">
    <location>
        <begin position="843"/>
        <end position="854"/>
    </location>
</feature>
<keyword evidence="2" id="KW-1015">Disulfide bond</keyword>
<dbReference type="GO" id="GO:0043394">
    <property type="term" value="F:proteoglycan binding"/>
    <property type="evidence" value="ECO:0007669"/>
    <property type="project" value="TreeGrafter"/>
</dbReference>
<evidence type="ECO:0000259" key="5">
    <source>
        <dbReference type="PROSITE" id="PS50853"/>
    </source>
</evidence>
<dbReference type="EMBL" id="SWLE01000001">
    <property type="protein sequence ID" value="TNN04511.1"/>
    <property type="molecule type" value="Genomic_DNA"/>
</dbReference>
<dbReference type="InterPro" id="IPR013783">
    <property type="entry name" value="Ig-like_fold"/>
</dbReference>
<dbReference type="GO" id="GO:0005178">
    <property type="term" value="F:integrin binding"/>
    <property type="evidence" value="ECO:0007669"/>
    <property type="project" value="TreeGrafter"/>
</dbReference>
<dbReference type="InterPro" id="IPR003961">
    <property type="entry name" value="FN3_dom"/>
</dbReference>
<feature type="domain" description="Fibronectin type-III" evidence="5">
    <location>
        <begin position="161"/>
        <end position="251"/>
    </location>
</feature>